<evidence type="ECO:0000313" key="8">
    <source>
        <dbReference type="EMBL" id="OWA55029.1"/>
    </source>
</evidence>
<dbReference type="GO" id="GO:0005524">
    <property type="term" value="F:ATP binding"/>
    <property type="evidence" value="ECO:0007669"/>
    <property type="project" value="UniProtKB-UniRule"/>
</dbReference>
<feature type="domain" description="Bulb-type lectin" evidence="6">
    <location>
        <begin position="615"/>
        <end position="729"/>
    </location>
</feature>
<dbReference type="PROSITE" id="PS50011">
    <property type="entry name" value="PROTEIN_KINASE_DOM"/>
    <property type="match status" value="1"/>
</dbReference>
<dbReference type="CDD" id="cd08023">
    <property type="entry name" value="GH16_laminarinase_like"/>
    <property type="match status" value="1"/>
</dbReference>
<feature type="transmembrane region" description="Helical" evidence="4">
    <location>
        <begin position="1188"/>
        <end position="1210"/>
    </location>
</feature>
<dbReference type="SMART" id="SM00219">
    <property type="entry name" value="TyrKc"/>
    <property type="match status" value="1"/>
</dbReference>
<keyword evidence="4" id="KW-1133">Transmembrane helix</keyword>
<dbReference type="InterPro" id="IPR036426">
    <property type="entry name" value="Bulb-type_lectin_dom_sf"/>
</dbReference>
<dbReference type="PROSITE" id="PS50927">
    <property type="entry name" value="BULB_LECTIN"/>
    <property type="match status" value="4"/>
</dbReference>
<dbReference type="SUPFAM" id="SSF56112">
    <property type="entry name" value="Protein kinase-like (PK-like)"/>
    <property type="match status" value="1"/>
</dbReference>
<evidence type="ECO:0000313" key="9">
    <source>
        <dbReference type="Proteomes" id="UP000192578"/>
    </source>
</evidence>
<comment type="subcellular location">
    <subcellularLocation>
        <location evidence="1">Membrane</location>
        <topology evidence="1">Single-pass membrane protein</topology>
    </subcellularLocation>
</comment>
<name>A0A9X6NS58_HYPEX</name>
<evidence type="ECO:0000259" key="5">
    <source>
        <dbReference type="PROSITE" id="PS50011"/>
    </source>
</evidence>
<feature type="domain" description="GH16" evidence="7">
    <location>
        <begin position="1566"/>
        <end position="1801"/>
    </location>
</feature>
<keyword evidence="3" id="KW-0547">Nucleotide-binding</keyword>
<keyword evidence="3" id="KW-0067">ATP-binding</keyword>
<dbReference type="InterPro" id="IPR013320">
    <property type="entry name" value="ConA-like_dom_sf"/>
</dbReference>
<keyword evidence="4" id="KW-0812">Transmembrane</keyword>
<dbReference type="SUPFAM" id="SSF51110">
    <property type="entry name" value="alpha-D-mannose-specific plant lectins"/>
    <property type="match status" value="4"/>
</dbReference>
<dbReference type="InterPro" id="IPR000719">
    <property type="entry name" value="Prot_kinase_dom"/>
</dbReference>
<dbReference type="GO" id="GO:0004553">
    <property type="term" value="F:hydrolase activity, hydrolyzing O-glycosyl compounds"/>
    <property type="evidence" value="ECO:0007669"/>
    <property type="project" value="InterPro"/>
</dbReference>
<dbReference type="InterPro" id="IPR011009">
    <property type="entry name" value="Kinase-like_dom_sf"/>
</dbReference>
<dbReference type="InterPro" id="IPR017441">
    <property type="entry name" value="Protein_kinase_ATP_BS"/>
</dbReference>
<dbReference type="InterPro" id="IPR001245">
    <property type="entry name" value="Ser-Thr/Tyr_kinase_cat_dom"/>
</dbReference>
<dbReference type="GO" id="GO:0004714">
    <property type="term" value="F:transmembrane receptor protein tyrosine kinase activity"/>
    <property type="evidence" value="ECO:0007669"/>
    <property type="project" value="UniProtKB-EC"/>
</dbReference>
<evidence type="ECO:0000259" key="6">
    <source>
        <dbReference type="PROSITE" id="PS50927"/>
    </source>
</evidence>
<gene>
    <name evidence="8" type="ORF">BV898_19414</name>
</gene>
<dbReference type="Gene3D" id="2.60.120.200">
    <property type="match status" value="1"/>
</dbReference>
<keyword evidence="8" id="KW-0675">Receptor</keyword>
<dbReference type="GO" id="GO:0043235">
    <property type="term" value="C:receptor complex"/>
    <property type="evidence" value="ECO:0007669"/>
    <property type="project" value="TreeGrafter"/>
</dbReference>
<dbReference type="SMART" id="SM00108">
    <property type="entry name" value="B_lectin"/>
    <property type="match status" value="4"/>
</dbReference>
<dbReference type="InterPro" id="IPR050122">
    <property type="entry name" value="RTK"/>
</dbReference>
<evidence type="ECO:0000256" key="3">
    <source>
        <dbReference type="PROSITE-ProRule" id="PRU10141"/>
    </source>
</evidence>
<feature type="domain" description="Bulb-type lectin" evidence="6">
    <location>
        <begin position="45"/>
        <end position="159"/>
    </location>
</feature>
<dbReference type="CDD" id="cd00192">
    <property type="entry name" value="PTKc"/>
    <property type="match status" value="1"/>
</dbReference>
<protein>
    <submittedName>
        <fullName evidence="8">Macrophage colony-stimulating factor 1 receptor 2</fullName>
    </submittedName>
</protein>
<dbReference type="EMBL" id="MTYJ01000511">
    <property type="protein sequence ID" value="OWA55029.1"/>
    <property type="molecule type" value="Genomic_DNA"/>
</dbReference>
<dbReference type="PROSITE" id="PS00109">
    <property type="entry name" value="PROTEIN_KINASE_TYR"/>
    <property type="match status" value="1"/>
</dbReference>
<dbReference type="Gene3D" id="3.30.200.20">
    <property type="entry name" value="Phosphorylase Kinase, domain 1"/>
    <property type="match status" value="1"/>
</dbReference>
<dbReference type="OrthoDB" id="1884773at2759"/>
<feature type="binding site" evidence="3">
    <location>
        <position position="1301"/>
    </location>
    <ligand>
        <name>ATP</name>
        <dbReference type="ChEBI" id="CHEBI:30616"/>
    </ligand>
</feature>
<dbReference type="InterPro" id="IPR000757">
    <property type="entry name" value="Beta-glucanase-like"/>
</dbReference>
<dbReference type="InterPro" id="IPR001480">
    <property type="entry name" value="Bulb-type_lectin_dom"/>
</dbReference>
<evidence type="ECO:0000256" key="1">
    <source>
        <dbReference type="ARBA" id="ARBA00004167"/>
    </source>
</evidence>
<dbReference type="Pfam" id="PF00722">
    <property type="entry name" value="Glyco_hydro_16"/>
    <property type="match status" value="1"/>
</dbReference>
<dbReference type="Pfam" id="PF07714">
    <property type="entry name" value="PK_Tyr_Ser-Thr"/>
    <property type="match status" value="1"/>
</dbReference>
<dbReference type="GO" id="GO:0005975">
    <property type="term" value="P:carbohydrate metabolic process"/>
    <property type="evidence" value="ECO:0007669"/>
    <property type="project" value="InterPro"/>
</dbReference>
<keyword evidence="9" id="KW-1185">Reference proteome</keyword>
<dbReference type="GO" id="GO:0007169">
    <property type="term" value="P:cell surface receptor protein tyrosine kinase signaling pathway"/>
    <property type="evidence" value="ECO:0007669"/>
    <property type="project" value="TreeGrafter"/>
</dbReference>
<reference evidence="9" key="1">
    <citation type="submission" date="2017-01" db="EMBL/GenBank/DDBJ databases">
        <title>Comparative genomics of anhydrobiosis in the tardigrade Hypsibius dujardini.</title>
        <authorList>
            <person name="Yoshida Y."/>
            <person name="Koutsovoulos G."/>
            <person name="Laetsch D."/>
            <person name="Stevens L."/>
            <person name="Kumar S."/>
            <person name="Horikawa D."/>
            <person name="Ishino K."/>
            <person name="Komine S."/>
            <person name="Tomita M."/>
            <person name="Blaxter M."/>
            <person name="Arakawa K."/>
        </authorList>
    </citation>
    <scope>NUCLEOTIDE SEQUENCE [LARGE SCALE GENOMIC DNA]</scope>
    <source>
        <strain evidence="9">Z151</strain>
    </source>
</reference>
<feature type="domain" description="Protein kinase" evidence="5">
    <location>
        <begin position="1266"/>
        <end position="1575"/>
    </location>
</feature>
<dbReference type="Gene3D" id="2.90.10.10">
    <property type="entry name" value="Bulb-type lectin domain"/>
    <property type="match status" value="6"/>
</dbReference>
<dbReference type="Gene3D" id="1.10.510.10">
    <property type="entry name" value="Transferase(Phosphotransferase) domain 1"/>
    <property type="match status" value="1"/>
</dbReference>
<dbReference type="GO" id="GO:0005886">
    <property type="term" value="C:plasma membrane"/>
    <property type="evidence" value="ECO:0007669"/>
    <property type="project" value="TreeGrafter"/>
</dbReference>
<dbReference type="PROSITE" id="PS00107">
    <property type="entry name" value="PROTEIN_KINASE_ATP"/>
    <property type="match status" value="1"/>
</dbReference>
<keyword evidence="4" id="KW-0472">Membrane</keyword>
<dbReference type="PANTHER" id="PTHR24416">
    <property type="entry name" value="TYROSINE-PROTEIN KINASE RECEPTOR"/>
    <property type="match status" value="1"/>
</dbReference>
<dbReference type="InterPro" id="IPR008266">
    <property type="entry name" value="Tyr_kinase_AS"/>
</dbReference>
<dbReference type="PROSITE" id="PS51762">
    <property type="entry name" value="GH16_2"/>
    <property type="match status" value="1"/>
</dbReference>
<dbReference type="PANTHER" id="PTHR24416:SF600">
    <property type="entry name" value="PDGF- AND VEGF-RECEPTOR RELATED, ISOFORM J"/>
    <property type="match status" value="1"/>
</dbReference>
<feature type="domain" description="Bulb-type lectin" evidence="6">
    <location>
        <begin position="904"/>
        <end position="1021"/>
    </location>
</feature>
<dbReference type="InterPro" id="IPR020635">
    <property type="entry name" value="Tyr_kinase_cat_dom"/>
</dbReference>
<evidence type="ECO:0000256" key="2">
    <source>
        <dbReference type="ARBA" id="ARBA00051243"/>
    </source>
</evidence>
<dbReference type="PRINTS" id="PR00109">
    <property type="entry name" value="TYRKINASE"/>
</dbReference>
<evidence type="ECO:0000259" key="7">
    <source>
        <dbReference type="PROSITE" id="PS51762"/>
    </source>
</evidence>
<proteinExistence type="predicted"/>
<sequence>MAPFAICVHVQGRDFIVKYPDSNISKAILSDPDIAPCFSNASRSLQVLESGDRLCVGESLWSPSHSLQLTIQSGHLVVFRACDHKTIWSTTYASTNDDLGQYALLQEDGNLVLFSAGQTRVWSSGTVDVPFSGSRLRLTDDLGVICLEKGGICLWTSGGVAVCDPPYAPSFQNATVILKPGELLKYGMTLFSKDKMCNLTMRPHGEVVLYRKCDGLPVFSIGNGRGSPNGLGNRYFDKLSSFGLTTNGNVELTLSDSKLGVKPGVFQIIANVVDNTSGSDLRVRDDCRMCLFKDGICVWTADAVTIPCPAADKPTPSLSHFTRNLNNGIADSSAGTVPALAPARSPRVEVLAPGAKLLVNESLWSPNRTAQLRMLADGNLVVFRQCDGKRIWSTDTDFGASRSQSVEMQMNGNLAMHNDDADVMWASGTISRHFLGSRLRLEDSGSLCIENEEGFCLWRSGGLALCEPMRVPSFDDAQVILRPGQRLNKGQSAPSKNGSCHLDVERQGDMVLYRKCDGVAIFSVRHGLNSAEGLGGAFISGFGMNENGNLVWLAPDMKARPFKDINKLSYKEITAAAAELRLRDDCQMCVYKSGVCLWMAHAITYPCPVSVAISIAILKSGQSLSAGHSILSPKQNAELKMDKDQGFVLRRRCDRALIWRAFTSPVNGPPMTAVMLADGNLVLYNSKKVLVWQSNTTGGEFAGADLRVNNDGTICIARNDSMCLWSSGGFGLCDPVYSKTFADAKVILRSGESLRQNQTVSSKAETCTLTIQSDGNVNVVRQCDEAVIFSIPNKFPFLPRNSILGLKITLEGNLQFVGENGTDYMFLEVAKYQLWTTSTGADLRLRNDCILCVYQDGACLWTSSGRGYGCPLVKNLTVTASVPTISGGSAAIPTTRVALANSSRQVLESGDSFLVGESLWSPSRNVELSLQSNGNLVVYRRCDNQTIWTSDTSAYQTPIQPIQSVLMEENGNLAIYTTGLLRVWSSGTFTPQFTGAKLRLDDTGFLCIYVENECLWKSGGFALCQPTPSPTFVNATVILPSGGMLDSRSVTNLNGTCNLTIGTDGNMMLSRTCDGAIIFSIRHGFGFTEDLGKGDRQYVSSLRLNVNGNLALLLRDDKLHTFKNISGRFNNSAAGADLRLRDDCMMCVFKDGACLWTAHAFTYPCPAWSRILPPGQNGTSQTKTTSDIIVGSVIGGIALIAMLAGLLILYRRRTQMKSRHREWPNKRRVIGNTYSLELAFVGENKELKAVCSEYIALLEITKDELQLGDEILGKGEFGIVYKALAYNLPTTSKSPVTVAAKILTGSVDAQRVQFISEVEIMLKCGRHVNIVNILGVVRQGRPCMLLEYCANGSLVSFLRDRRSTFYSHLDSMKNCAPIDQSKMEEQWLQACQTRGWDSDVENMSDHMLSTEELIKFAHQISRGMTYLTSRFIIHRDLAGRNILVTDGRVMKISDFGLARYGSDAYTVKNAFIALPVLWMPPDAILSRQFSEKSDVWSFGVVLWEMFSLGLVPFDSPDVAKFSAVAFAEWLLEGNQLFRPAHAPNDMVNLMQSCWSLKPESRSTFTEIWKSLDEMLTKTDTGISYLKLETNKSTGRLDELDRQILDCLQQQDPSSNGPDETDAEHYTPNDVYVEDGNLVLQTQRRLYAGRNYTSGMADTFGKVAFLYGTVEFRAKLPPAKTANAAFSCMLSLYSATCHAGIHCAQPYSIDFLSVEGENSASVTYGPNRDADSVDKPFLMYSEREYSVYKVHWTADHIVWYVDGEEIGRVTDVGKVPHVPMKLGLKMRVFQVDEEGLVKAADQPVGAKEFPAFIRAPQNTSPIICSRGEIRSATN</sequence>
<organism evidence="8 9">
    <name type="scientific">Hypsibius exemplaris</name>
    <name type="common">Freshwater tardigrade</name>
    <dbReference type="NCBI Taxonomy" id="2072580"/>
    <lineage>
        <taxon>Eukaryota</taxon>
        <taxon>Metazoa</taxon>
        <taxon>Ecdysozoa</taxon>
        <taxon>Tardigrada</taxon>
        <taxon>Eutardigrada</taxon>
        <taxon>Parachela</taxon>
        <taxon>Hypsibioidea</taxon>
        <taxon>Hypsibiidae</taxon>
        <taxon>Hypsibius</taxon>
    </lineage>
</organism>
<comment type="caution">
    <text evidence="8">The sequence shown here is derived from an EMBL/GenBank/DDBJ whole genome shotgun (WGS) entry which is preliminary data.</text>
</comment>
<comment type="catalytic activity">
    <reaction evidence="2">
        <text>L-tyrosyl-[protein] + ATP = O-phospho-L-tyrosyl-[protein] + ADP + H(+)</text>
        <dbReference type="Rhea" id="RHEA:10596"/>
        <dbReference type="Rhea" id="RHEA-COMP:10136"/>
        <dbReference type="Rhea" id="RHEA-COMP:20101"/>
        <dbReference type="ChEBI" id="CHEBI:15378"/>
        <dbReference type="ChEBI" id="CHEBI:30616"/>
        <dbReference type="ChEBI" id="CHEBI:46858"/>
        <dbReference type="ChEBI" id="CHEBI:61978"/>
        <dbReference type="ChEBI" id="CHEBI:456216"/>
        <dbReference type="EC" id="2.7.10.1"/>
    </reaction>
</comment>
<dbReference type="Proteomes" id="UP000192578">
    <property type="component" value="Unassembled WGS sequence"/>
</dbReference>
<dbReference type="SUPFAM" id="SSF49899">
    <property type="entry name" value="Concanavalin A-like lectins/glucanases"/>
    <property type="match status" value="1"/>
</dbReference>
<dbReference type="Gene3D" id="2.90.10.30">
    <property type="match status" value="3"/>
</dbReference>
<evidence type="ECO:0000256" key="4">
    <source>
        <dbReference type="SAM" id="Phobius"/>
    </source>
</evidence>
<accession>A0A9X6NS58</accession>
<feature type="domain" description="Bulb-type lectin" evidence="6">
    <location>
        <begin position="348"/>
        <end position="462"/>
    </location>
</feature>